<dbReference type="OrthoDB" id="270584at2759"/>
<evidence type="ECO:0008006" key="10">
    <source>
        <dbReference type="Google" id="ProtNLM"/>
    </source>
</evidence>
<evidence type="ECO:0000256" key="5">
    <source>
        <dbReference type="RuleBase" id="RU000488"/>
    </source>
</evidence>
<feature type="repeat" description="Solcar" evidence="4">
    <location>
        <begin position="8"/>
        <end position="96"/>
    </location>
</feature>
<feature type="transmembrane region" description="Helical" evidence="7">
    <location>
        <begin position="77"/>
        <end position="97"/>
    </location>
</feature>
<dbReference type="STRING" id="145388.A0A0D2LIC6"/>
<evidence type="ECO:0000313" key="8">
    <source>
        <dbReference type="EMBL" id="KIY91779.1"/>
    </source>
</evidence>
<keyword evidence="5" id="KW-0813">Transport</keyword>
<reference evidence="8 9" key="1">
    <citation type="journal article" date="2013" name="BMC Genomics">
        <title>Reconstruction of the lipid metabolism for the microalga Monoraphidium neglectum from its genome sequence reveals characteristics suitable for biofuel production.</title>
        <authorList>
            <person name="Bogen C."/>
            <person name="Al-Dilaimi A."/>
            <person name="Albersmeier A."/>
            <person name="Wichmann J."/>
            <person name="Grundmann M."/>
            <person name="Rupp O."/>
            <person name="Lauersen K.J."/>
            <person name="Blifernez-Klassen O."/>
            <person name="Kalinowski J."/>
            <person name="Goesmann A."/>
            <person name="Mussgnug J.H."/>
            <person name="Kruse O."/>
        </authorList>
    </citation>
    <scope>NUCLEOTIDE SEQUENCE [LARGE SCALE GENOMIC DNA]</scope>
    <source>
        <strain evidence="8 9">SAG 48.87</strain>
    </source>
</reference>
<dbReference type="RefSeq" id="XP_013890799.1">
    <property type="nucleotide sequence ID" value="XM_014035345.1"/>
</dbReference>
<comment type="subcellular location">
    <subcellularLocation>
        <location evidence="1">Membrane</location>
        <topology evidence="1">Multi-pass membrane protein</topology>
    </subcellularLocation>
</comment>
<dbReference type="EMBL" id="KK106295">
    <property type="protein sequence ID" value="KIY91779.1"/>
    <property type="molecule type" value="Genomic_DNA"/>
</dbReference>
<dbReference type="InterPro" id="IPR023395">
    <property type="entry name" value="MCP_dom_sf"/>
</dbReference>
<evidence type="ECO:0000256" key="1">
    <source>
        <dbReference type="ARBA" id="ARBA00004141"/>
    </source>
</evidence>
<dbReference type="Proteomes" id="UP000054498">
    <property type="component" value="Unassembled WGS sequence"/>
</dbReference>
<name>A0A0D2LIC6_9CHLO</name>
<evidence type="ECO:0000256" key="4">
    <source>
        <dbReference type="PROSITE-ProRule" id="PRU00282"/>
    </source>
</evidence>
<dbReference type="KEGG" id="mng:MNEG_16183"/>
<keyword evidence="7" id="KW-1133">Transmembrane helix</keyword>
<feature type="region of interest" description="Disordered" evidence="6">
    <location>
        <begin position="103"/>
        <end position="130"/>
    </location>
</feature>
<keyword evidence="3 4" id="KW-0472">Membrane</keyword>
<gene>
    <name evidence="8" type="ORF">MNEG_16183</name>
</gene>
<dbReference type="PROSITE" id="PS50920">
    <property type="entry name" value="SOLCAR"/>
    <property type="match status" value="1"/>
</dbReference>
<dbReference type="AlphaFoldDB" id="A0A0D2LIC6"/>
<evidence type="ECO:0000256" key="2">
    <source>
        <dbReference type="ARBA" id="ARBA00022692"/>
    </source>
</evidence>
<dbReference type="GO" id="GO:0016020">
    <property type="term" value="C:membrane"/>
    <property type="evidence" value="ECO:0007669"/>
    <property type="project" value="UniProtKB-SubCell"/>
</dbReference>
<protein>
    <recommendedName>
        <fullName evidence="10">ADP,ATP carrier protein</fullName>
    </recommendedName>
</protein>
<dbReference type="GeneID" id="25733918"/>
<comment type="similarity">
    <text evidence="5">Belongs to the mitochondrial carrier (TC 2.A.29) family.</text>
</comment>
<dbReference type="Gene3D" id="1.50.40.10">
    <property type="entry name" value="Mitochondrial carrier domain"/>
    <property type="match status" value="1"/>
</dbReference>
<evidence type="ECO:0000256" key="7">
    <source>
        <dbReference type="SAM" id="Phobius"/>
    </source>
</evidence>
<sequence>MHKAVTPKGFALRSALAVTTTYAAATVAYPLDIVRKRLIVDTAADASQYGNSFWRCIGEIWRREGVRGFYRFYGYDMAFRVFAGGILVGYDVFLELLHQQHPPRRRDTLSGPAAPMLPSHASKPRTPGPQ</sequence>
<proteinExistence type="inferred from homology"/>
<dbReference type="Pfam" id="PF00153">
    <property type="entry name" value="Mito_carr"/>
    <property type="match status" value="1"/>
</dbReference>
<evidence type="ECO:0000256" key="3">
    <source>
        <dbReference type="ARBA" id="ARBA00023136"/>
    </source>
</evidence>
<dbReference type="SUPFAM" id="SSF103506">
    <property type="entry name" value="Mitochondrial carrier"/>
    <property type="match status" value="1"/>
</dbReference>
<accession>A0A0D2LIC6</accession>
<evidence type="ECO:0000313" key="9">
    <source>
        <dbReference type="Proteomes" id="UP000054498"/>
    </source>
</evidence>
<dbReference type="InterPro" id="IPR018108">
    <property type="entry name" value="MCP_transmembrane"/>
</dbReference>
<keyword evidence="2 4" id="KW-0812">Transmembrane</keyword>
<evidence type="ECO:0000256" key="6">
    <source>
        <dbReference type="SAM" id="MobiDB-lite"/>
    </source>
</evidence>
<keyword evidence="9" id="KW-1185">Reference proteome</keyword>
<organism evidence="8 9">
    <name type="scientific">Monoraphidium neglectum</name>
    <dbReference type="NCBI Taxonomy" id="145388"/>
    <lineage>
        <taxon>Eukaryota</taxon>
        <taxon>Viridiplantae</taxon>
        <taxon>Chlorophyta</taxon>
        <taxon>core chlorophytes</taxon>
        <taxon>Chlorophyceae</taxon>
        <taxon>CS clade</taxon>
        <taxon>Sphaeropleales</taxon>
        <taxon>Selenastraceae</taxon>
        <taxon>Monoraphidium</taxon>
    </lineage>
</organism>